<dbReference type="InterPro" id="IPR015421">
    <property type="entry name" value="PyrdxlP-dep_Trfase_major"/>
</dbReference>
<keyword evidence="4 6" id="KW-0808">Transferase</keyword>
<reference evidence="8 9" key="1">
    <citation type="submission" date="2019-12" db="EMBL/GenBank/DDBJ databases">
        <authorList>
            <person name="Lee S.D."/>
        </authorList>
    </citation>
    <scope>NUCLEOTIDE SEQUENCE [LARGE SCALE GENOMIC DNA]</scope>
    <source>
        <strain evidence="8 9">SAP-6</strain>
    </source>
</reference>
<feature type="domain" description="Aminotransferase class I/classII large" evidence="7">
    <location>
        <begin position="33"/>
        <end position="392"/>
    </location>
</feature>
<dbReference type="Gene3D" id="3.40.640.10">
    <property type="entry name" value="Type I PLP-dependent aspartate aminotransferase-like (Major domain)"/>
    <property type="match status" value="1"/>
</dbReference>
<evidence type="ECO:0000256" key="5">
    <source>
        <dbReference type="ARBA" id="ARBA00022898"/>
    </source>
</evidence>
<dbReference type="PANTHER" id="PTHR46383">
    <property type="entry name" value="ASPARTATE AMINOTRANSFERASE"/>
    <property type="match status" value="1"/>
</dbReference>
<protein>
    <recommendedName>
        <fullName evidence="6">Aminotransferase</fullName>
        <ecNumber evidence="6">2.6.1.-</ecNumber>
    </recommendedName>
</protein>
<keyword evidence="9" id="KW-1185">Reference proteome</keyword>
<evidence type="ECO:0000313" key="8">
    <source>
        <dbReference type="EMBL" id="NDL61490.1"/>
    </source>
</evidence>
<dbReference type="PROSITE" id="PS00105">
    <property type="entry name" value="AA_TRANSFER_CLASS_1"/>
    <property type="match status" value="1"/>
</dbReference>
<organism evidence="8 9">
    <name type="scientific">Acerihabitans arboris</name>
    <dbReference type="NCBI Taxonomy" id="2691583"/>
    <lineage>
        <taxon>Bacteria</taxon>
        <taxon>Pseudomonadati</taxon>
        <taxon>Pseudomonadota</taxon>
        <taxon>Gammaproteobacteria</taxon>
        <taxon>Enterobacterales</taxon>
        <taxon>Pectobacteriaceae</taxon>
        <taxon>Acerihabitans</taxon>
    </lineage>
</organism>
<evidence type="ECO:0000256" key="4">
    <source>
        <dbReference type="ARBA" id="ARBA00022679"/>
    </source>
</evidence>
<accession>A0A845S9S4</accession>
<dbReference type="Pfam" id="PF00155">
    <property type="entry name" value="Aminotran_1_2"/>
    <property type="match status" value="1"/>
</dbReference>
<dbReference type="InterPro" id="IPR015422">
    <property type="entry name" value="PyrdxlP-dep_Trfase_small"/>
</dbReference>
<sequence>MSIRLSRRVQRVTLSANAAAKQRTNELKSAGVDILDLTTGEPDFDTPEAIKQAAYRAIAQGETKYTATPGVRALREAVVRKLARENRLTYPLAEVVIANGAKQIIFNAFAATLDDGDDVLVPTPYWPTFPDSVRFNGGEPRFLPCPLEQGYKLLPAQLEQAIGPRTRWLVLNTPGNPSGAVYTRQELEELAAVLRRHPQVLVMLDELYEHILFDGRRHIGLLNVAPDLRDRALLVGGVSKTYAMTGWRIGYGAGPATLTQAMVVTQSQISSGASSVSQAAALAAFEGGLDFLPPQVASYQRRRDTLVAHLSAVDGLELLPPQGSFFVFCRCAGLLGQRRPDGRRLENEADVLDYLLERGVSGIGGSAYGLSPYFRLSIATDDATVAEAGRRIAAACAALIK</sequence>
<evidence type="ECO:0000256" key="6">
    <source>
        <dbReference type="RuleBase" id="RU000481"/>
    </source>
</evidence>
<dbReference type="SUPFAM" id="SSF53383">
    <property type="entry name" value="PLP-dependent transferases"/>
    <property type="match status" value="1"/>
</dbReference>
<dbReference type="GO" id="GO:0008483">
    <property type="term" value="F:transaminase activity"/>
    <property type="evidence" value="ECO:0007669"/>
    <property type="project" value="UniProtKB-KW"/>
</dbReference>
<comment type="caution">
    <text evidence="8">The sequence shown here is derived from an EMBL/GenBank/DDBJ whole genome shotgun (WGS) entry which is preliminary data.</text>
</comment>
<dbReference type="FunFam" id="3.40.640.10:FF:000033">
    <property type="entry name" value="Aspartate aminotransferase"/>
    <property type="match status" value="1"/>
</dbReference>
<dbReference type="EC" id="2.6.1.-" evidence="6"/>
<evidence type="ECO:0000313" key="9">
    <source>
        <dbReference type="Proteomes" id="UP000461443"/>
    </source>
</evidence>
<dbReference type="CDD" id="cd00609">
    <property type="entry name" value="AAT_like"/>
    <property type="match status" value="1"/>
</dbReference>
<name>A0A845S9S4_9GAMM</name>
<evidence type="ECO:0000259" key="7">
    <source>
        <dbReference type="Pfam" id="PF00155"/>
    </source>
</evidence>
<dbReference type="Gene3D" id="3.90.1150.10">
    <property type="entry name" value="Aspartate Aminotransferase, domain 1"/>
    <property type="match status" value="1"/>
</dbReference>
<keyword evidence="5" id="KW-0663">Pyridoxal phosphate</keyword>
<evidence type="ECO:0000256" key="1">
    <source>
        <dbReference type="ARBA" id="ARBA00001933"/>
    </source>
</evidence>
<dbReference type="InterPro" id="IPR004838">
    <property type="entry name" value="NHTrfase_class1_PyrdxlP-BS"/>
</dbReference>
<evidence type="ECO:0000256" key="2">
    <source>
        <dbReference type="ARBA" id="ARBA00007441"/>
    </source>
</evidence>
<dbReference type="PANTHER" id="PTHR46383:SF1">
    <property type="entry name" value="ASPARTATE AMINOTRANSFERASE"/>
    <property type="match status" value="1"/>
</dbReference>
<dbReference type="GO" id="GO:0030170">
    <property type="term" value="F:pyridoxal phosphate binding"/>
    <property type="evidence" value="ECO:0007669"/>
    <property type="project" value="InterPro"/>
</dbReference>
<dbReference type="GO" id="GO:0006520">
    <property type="term" value="P:amino acid metabolic process"/>
    <property type="evidence" value="ECO:0007669"/>
    <property type="project" value="InterPro"/>
</dbReference>
<evidence type="ECO:0000256" key="3">
    <source>
        <dbReference type="ARBA" id="ARBA00022576"/>
    </source>
</evidence>
<dbReference type="Proteomes" id="UP000461443">
    <property type="component" value="Unassembled WGS sequence"/>
</dbReference>
<reference evidence="8 9" key="2">
    <citation type="submission" date="2020-02" db="EMBL/GenBank/DDBJ databases">
        <title>The new genus of Enterobacteriales.</title>
        <authorList>
            <person name="Kim I.S."/>
        </authorList>
    </citation>
    <scope>NUCLEOTIDE SEQUENCE [LARGE SCALE GENOMIC DNA]</scope>
    <source>
        <strain evidence="8 9">SAP-6</strain>
    </source>
</reference>
<keyword evidence="3 6" id="KW-0032">Aminotransferase</keyword>
<comment type="similarity">
    <text evidence="2 6">Belongs to the class-I pyridoxal-phosphate-dependent aminotransferase family.</text>
</comment>
<dbReference type="InterPro" id="IPR015424">
    <property type="entry name" value="PyrdxlP-dep_Trfase"/>
</dbReference>
<dbReference type="EMBL" id="WUBS01000001">
    <property type="protein sequence ID" value="NDL61490.1"/>
    <property type="molecule type" value="Genomic_DNA"/>
</dbReference>
<gene>
    <name evidence="8" type="ORF">GRH90_01745</name>
</gene>
<comment type="cofactor">
    <cofactor evidence="1 6">
        <name>pyridoxal 5'-phosphate</name>
        <dbReference type="ChEBI" id="CHEBI:597326"/>
    </cofactor>
</comment>
<dbReference type="AlphaFoldDB" id="A0A845S9S4"/>
<dbReference type="InterPro" id="IPR050596">
    <property type="entry name" value="AspAT/PAT-like"/>
</dbReference>
<dbReference type="RefSeq" id="WP_162364160.1">
    <property type="nucleotide sequence ID" value="NZ_WUBS01000001.1"/>
</dbReference>
<proteinExistence type="inferred from homology"/>
<dbReference type="InterPro" id="IPR004839">
    <property type="entry name" value="Aminotransferase_I/II_large"/>
</dbReference>